<dbReference type="OrthoDB" id="48826at2"/>
<dbReference type="PANTHER" id="PTHR23526:SF2">
    <property type="entry name" value="MAJOR FACILITATOR SUPERFAMILY (MFS) PROFILE DOMAIN-CONTAINING PROTEIN"/>
    <property type="match status" value="1"/>
</dbReference>
<feature type="transmembrane region" description="Helical" evidence="4">
    <location>
        <begin position="92"/>
        <end position="115"/>
    </location>
</feature>
<evidence type="ECO:0000313" key="6">
    <source>
        <dbReference type="EMBL" id="SHH18509.1"/>
    </source>
</evidence>
<keyword evidence="7" id="KW-1185">Reference proteome</keyword>
<dbReference type="Proteomes" id="UP000242592">
    <property type="component" value="Unassembled WGS sequence"/>
</dbReference>
<feature type="transmembrane region" description="Helical" evidence="4">
    <location>
        <begin position="195"/>
        <end position="214"/>
    </location>
</feature>
<sequence>MSAPVKIILFTFFNGISRNIYQVLFNLYLKSLGYDNEIIGTIMSYNLWGGALLALLIGYFSDKVGRKKVLFLIQPFIVVFAIMRLFPLSANYLYISSFLYGGLNASTRILSDVFIVENTHNKNRAKFFGLNFGANMLTGVLGNATGGILGDLFGFKNVMISAMILRLFAIVPMLNLEEKRIKKGKFLLNDFQKKVFSFYIFSTASVGFGAGLFIHFGNVIFYDLFSLSATLIGFILAFAQLGTSIGSAFSHKLGKKFGAGRLLLISHFIVPILIFMLAIVREPIIFTTIYVSRFTIMNMVNPIFNTLVLSFLPSNILASSAGIRNFANNGMRAIAAMVFANLATGNEGYFYIFIISAAFYFINAVVTFIFYKNLKGKDKEFYEH</sequence>
<keyword evidence="2 4" id="KW-1133">Transmembrane helix</keyword>
<feature type="domain" description="Major facilitator superfamily (MFS) profile" evidence="5">
    <location>
        <begin position="3"/>
        <end position="375"/>
    </location>
</feature>
<evidence type="ECO:0000256" key="2">
    <source>
        <dbReference type="ARBA" id="ARBA00022989"/>
    </source>
</evidence>
<proteinExistence type="predicted"/>
<dbReference type="GO" id="GO:0022857">
    <property type="term" value="F:transmembrane transporter activity"/>
    <property type="evidence" value="ECO:0007669"/>
    <property type="project" value="InterPro"/>
</dbReference>
<evidence type="ECO:0000256" key="3">
    <source>
        <dbReference type="ARBA" id="ARBA00023136"/>
    </source>
</evidence>
<feature type="transmembrane region" description="Helical" evidence="4">
    <location>
        <begin position="262"/>
        <end position="280"/>
    </location>
</feature>
<accession>A0A1M5QXS6</accession>
<protein>
    <submittedName>
        <fullName evidence="6">Predicted arabinose efflux permease, MFS family</fullName>
    </submittedName>
</protein>
<gene>
    <name evidence="6" type="ORF">SAMN02745199_0192</name>
</gene>
<name>A0A1M5QXS6_9BACT</name>
<dbReference type="InterPro" id="IPR020846">
    <property type="entry name" value="MFS_dom"/>
</dbReference>
<dbReference type="STRING" id="1123380.SAMN02745199_0192"/>
<dbReference type="RefSeq" id="WP_073071142.1">
    <property type="nucleotide sequence ID" value="NZ_FQXN01000001.1"/>
</dbReference>
<dbReference type="InterPro" id="IPR036259">
    <property type="entry name" value="MFS_trans_sf"/>
</dbReference>
<dbReference type="SUPFAM" id="SSF103473">
    <property type="entry name" value="MFS general substrate transporter"/>
    <property type="match status" value="1"/>
</dbReference>
<keyword evidence="1 4" id="KW-0812">Transmembrane</keyword>
<organism evidence="6 7">
    <name type="scientific">Thermosipho atlanticus DSM 15807</name>
    <dbReference type="NCBI Taxonomy" id="1123380"/>
    <lineage>
        <taxon>Bacteria</taxon>
        <taxon>Thermotogati</taxon>
        <taxon>Thermotogota</taxon>
        <taxon>Thermotogae</taxon>
        <taxon>Thermotogales</taxon>
        <taxon>Fervidobacteriaceae</taxon>
        <taxon>Thermosipho</taxon>
    </lineage>
</organism>
<feature type="transmembrane region" description="Helical" evidence="4">
    <location>
        <begin position="300"/>
        <end position="318"/>
    </location>
</feature>
<feature type="transmembrane region" description="Helical" evidence="4">
    <location>
        <begin position="155"/>
        <end position="174"/>
    </location>
</feature>
<reference evidence="7" key="1">
    <citation type="submission" date="2016-11" db="EMBL/GenBank/DDBJ databases">
        <authorList>
            <person name="Varghese N."/>
            <person name="Submissions S."/>
        </authorList>
    </citation>
    <scope>NUCLEOTIDE SEQUENCE [LARGE SCALE GENOMIC DNA]</scope>
    <source>
        <strain evidence="7">DSM 15807</strain>
    </source>
</reference>
<keyword evidence="3 4" id="KW-0472">Membrane</keyword>
<feature type="transmembrane region" description="Helical" evidence="4">
    <location>
        <begin position="349"/>
        <end position="371"/>
    </location>
</feature>
<dbReference type="EMBL" id="FQXN01000001">
    <property type="protein sequence ID" value="SHH18509.1"/>
    <property type="molecule type" value="Genomic_DNA"/>
</dbReference>
<feature type="transmembrane region" description="Helical" evidence="4">
    <location>
        <begin position="38"/>
        <end position="57"/>
    </location>
</feature>
<dbReference type="InterPro" id="IPR052528">
    <property type="entry name" value="Sugar_transport-like"/>
</dbReference>
<evidence type="ECO:0000256" key="1">
    <source>
        <dbReference type="ARBA" id="ARBA00022692"/>
    </source>
</evidence>
<dbReference type="Gene3D" id="1.20.1250.20">
    <property type="entry name" value="MFS general substrate transporter like domains"/>
    <property type="match status" value="1"/>
</dbReference>
<dbReference type="PROSITE" id="PS50850">
    <property type="entry name" value="MFS"/>
    <property type="match status" value="1"/>
</dbReference>
<dbReference type="PANTHER" id="PTHR23526">
    <property type="entry name" value="INTEGRAL MEMBRANE TRANSPORT PROTEIN-RELATED"/>
    <property type="match status" value="1"/>
</dbReference>
<dbReference type="Pfam" id="PF07690">
    <property type="entry name" value="MFS_1"/>
    <property type="match status" value="1"/>
</dbReference>
<evidence type="ECO:0000256" key="4">
    <source>
        <dbReference type="SAM" id="Phobius"/>
    </source>
</evidence>
<evidence type="ECO:0000259" key="5">
    <source>
        <dbReference type="PROSITE" id="PS50850"/>
    </source>
</evidence>
<feature type="transmembrane region" description="Helical" evidence="4">
    <location>
        <begin position="127"/>
        <end position="149"/>
    </location>
</feature>
<evidence type="ECO:0000313" key="7">
    <source>
        <dbReference type="Proteomes" id="UP000242592"/>
    </source>
</evidence>
<feature type="transmembrane region" description="Helical" evidence="4">
    <location>
        <begin position="69"/>
        <end position="86"/>
    </location>
</feature>
<feature type="transmembrane region" description="Helical" evidence="4">
    <location>
        <begin position="220"/>
        <end position="241"/>
    </location>
</feature>
<dbReference type="InterPro" id="IPR011701">
    <property type="entry name" value="MFS"/>
</dbReference>
<dbReference type="AlphaFoldDB" id="A0A1M5QXS6"/>